<gene>
    <name evidence="2" type="ORF">GCM10018793_50960</name>
</gene>
<dbReference type="Proteomes" id="UP000603708">
    <property type="component" value="Unassembled WGS sequence"/>
</dbReference>
<name>A0A919GHL6_9ACTN</name>
<evidence type="ECO:0000313" key="2">
    <source>
        <dbReference type="EMBL" id="GHH84920.1"/>
    </source>
</evidence>
<dbReference type="EMBL" id="BNCD01000016">
    <property type="protein sequence ID" value="GHH84920.1"/>
    <property type="molecule type" value="Genomic_DNA"/>
</dbReference>
<dbReference type="AlphaFoldDB" id="A0A919GHL6"/>
<feature type="compositionally biased region" description="Low complexity" evidence="1">
    <location>
        <begin position="24"/>
        <end position="37"/>
    </location>
</feature>
<feature type="compositionally biased region" description="Basic and acidic residues" evidence="1">
    <location>
        <begin position="1"/>
        <end position="18"/>
    </location>
</feature>
<reference evidence="2" key="1">
    <citation type="journal article" date="2014" name="Int. J. Syst. Evol. Microbiol.">
        <title>Complete genome sequence of Corynebacterium casei LMG S-19264T (=DSM 44701T), isolated from a smear-ripened cheese.</title>
        <authorList>
            <consortium name="US DOE Joint Genome Institute (JGI-PGF)"/>
            <person name="Walter F."/>
            <person name="Albersmeier A."/>
            <person name="Kalinowski J."/>
            <person name="Ruckert C."/>
        </authorList>
    </citation>
    <scope>NUCLEOTIDE SEQUENCE</scope>
    <source>
        <strain evidence="2">JCM 5069</strain>
    </source>
</reference>
<proteinExistence type="predicted"/>
<protein>
    <submittedName>
        <fullName evidence="2">Uncharacterized protein</fullName>
    </submittedName>
</protein>
<organism evidence="2 3">
    <name type="scientific">Streptomyces sulfonofaciens</name>
    <dbReference type="NCBI Taxonomy" id="68272"/>
    <lineage>
        <taxon>Bacteria</taxon>
        <taxon>Bacillati</taxon>
        <taxon>Actinomycetota</taxon>
        <taxon>Actinomycetes</taxon>
        <taxon>Kitasatosporales</taxon>
        <taxon>Streptomycetaceae</taxon>
        <taxon>Streptomyces</taxon>
    </lineage>
</organism>
<keyword evidence="3" id="KW-1185">Reference proteome</keyword>
<accession>A0A919GHL6</accession>
<evidence type="ECO:0000256" key="1">
    <source>
        <dbReference type="SAM" id="MobiDB-lite"/>
    </source>
</evidence>
<feature type="region of interest" description="Disordered" evidence="1">
    <location>
        <begin position="1"/>
        <end position="79"/>
    </location>
</feature>
<evidence type="ECO:0000313" key="3">
    <source>
        <dbReference type="Proteomes" id="UP000603708"/>
    </source>
</evidence>
<reference evidence="2" key="2">
    <citation type="submission" date="2020-09" db="EMBL/GenBank/DDBJ databases">
        <authorList>
            <person name="Sun Q."/>
            <person name="Ohkuma M."/>
        </authorList>
    </citation>
    <scope>NUCLEOTIDE SEQUENCE</scope>
    <source>
        <strain evidence="2">JCM 5069</strain>
    </source>
</reference>
<feature type="compositionally biased region" description="Low complexity" evidence="1">
    <location>
        <begin position="44"/>
        <end position="64"/>
    </location>
</feature>
<comment type="caution">
    <text evidence="2">The sequence shown here is derived from an EMBL/GenBank/DDBJ whole genome shotgun (WGS) entry which is preliminary data.</text>
</comment>
<sequence>MRDIPRDRLRANREKGHAVVDGYGAASARTRRGTGAQAAGGGADAASTAGTDPAAGAGAAAEADAAAEEDAAAEGAGVVTGPPFAECVLCRAVTEYPRTHPGVTLCPVCEWQEAERTACSG</sequence>